<keyword evidence="2" id="KW-1185">Reference proteome</keyword>
<dbReference type="EMBL" id="QOVM01000002">
    <property type="protein sequence ID" value="RXG23652.1"/>
    <property type="molecule type" value="Genomic_DNA"/>
</dbReference>
<accession>A0A4V1KR47</accession>
<protein>
    <submittedName>
        <fullName evidence="1">Uncharacterized protein</fullName>
    </submittedName>
</protein>
<organism evidence="1 2">
    <name type="scientific">Leeuwenhoekiella aequorea</name>
    <dbReference type="NCBI Taxonomy" id="283736"/>
    <lineage>
        <taxon>Bacteria</taxon>
        <taxon>Pseudomonadati</taxon>
        <taxon>Bacteroidota</taxon>
        <taxon>Flavobacteriia</taxon>
        <taxon>Flavobacteriales</taxon>
        <taxon>Flavobacteriaceae</taxon>
        <taxon>Leeuwenhoekiella</taxon>
    </lineage>
</organism>
<dbReference type="Proteomes" id="UP000289238">
    <property type="component" value="Unassembled WGS sequence"/>
</dbReference>
<gene>
    <name evidence="1" type="ORF">DSM00_1267</name>
</gene>
<evidence type="ECO:0000313" key="2">
    <source>
        <dbReference type="Proteomes" id="UP000289238"/>
    </source>
</evidence>
<evidence type="ECO:0000313" key="1">
    <source>
        <dbReference type="EMBL" id="RXG23652.1"/>
    </source>
</evidence>
<comment type="caution">
    <text evidence="1">The sequence shown here is derived from an EMBL/GenBank/DDBJ whole genome shotgun (WGS) entry which is preliminary data.</text>
</comment>
<proteinExistence type="predicted"/>
<name>A0A4V1KR47_9FLAO</name>
<sequence>MSVTIIKSKTTHRMKLVIQLLLWVVIGVLGYLLFNSVYGEVKFNDLKVARYQKSVDKLKDIQKGQLAFKQINGKFAGSFDELVKFLDTAEFTLTERRDTLVLDEEATRRYRVDTRKEITIIDTLGKASIKDSLYQGTDRYKTMMNVPGTDKQFEMEAGTVLKNDVQIPVFEAKVSKDVILFDQPKDYVAKEKQVISVEGVNGAYLSVGSMTEVSTAGNWPQSYGDSED</sequence>
<dbReference type="AlphaFoldDB" id="A0A4V1KR47"/>
<reference evidence="1 2" key="1">
    <citation type="submission" date="2018-07" db="EMBL/GenBank/DDBJ databases">
        <title>Leeuwenhoekiella genomics.</title>
        <authorList>
            <person name="Tahon G."/>
            <person name="Willems A."/>
        </authorList>
    </citation>
    <scope>NUCLEOTIDE SEQUENCE [LARGE SCALE GENOMIC DNA]</scope>
    <source>
        <strain evidence="1 2">LMG 22550</strain>
    </source>
</reference>